<comment type="caution">
    <text evidence="2">The sequence shown here is derived from an EMBL/GenBank/DDBJ whole genome shotgun (WGS) entry which is preliminary data.</text>
</comment>
<reference evidence="2 3" key="1">
    <citation type="submission" date="2020-08" db="EMBL/GenBank/DDBJ databases">
        <title>Genomic Encyclopedia of Type Strains, Phase IV (KMG-IV): sequencing the most valuable type-strain genomes for metagenomic binning, comparative biology and taxonomic classification.</title>
        <authorList>
            <person name="Goeker M."/>
        </authorList>
    </citation>
    <scope>NUCLEOTIDE SEQUENCE [LARGE SCALE GENOMIC DNA]</scope>
    <source>
        <strain evidence="2 3">DSM 11590</strain>
    </source>
</reference>
<keyword evidence="1" id="KW-0472">Membrane</keyword>
<evidence type="ECO:0000313" key="2">
    <source>
        <dbReference type="EMBL" id="MBB6210940.1"/>
    </source>
</evidence>
<keyword evidence="1" id="KW-1133">Transmembrane helix</keyword>
<dbReference type="Proteomes" id="UP000544872">
    <property type="component" value="Unassembled WGS sequence"/>
</dbReference>
<feature type="transmembrane region" description="Helical" evidence="1">
    <location>
        <begin position="33"/>
        <end position="55"/>
    </location>
</feature>
<protein>
    <submittedName>
        <fullName evidence="2">Uncharacterized protein</fullName>
    </submittedName>
</protein>
<proteinExistence type="predicted"/>
<dbReference type="RefSeq" id="WP_184263754.1">
    <property type="nucleotide sequence ID" value="NZ_JACIIX010000008.1"/>
</dbReference>
<keyword evidence="3" id="KW-1185">Reference proteome</keyword>
<accession>A0A7W9ZGD8</accession>
<keyword evidence="1" id="KW-0812">Transmembrane</keyword>
<dbReference type="AlphaFoldDB" id="A0A7W9ZGD8"/>
<dbReference type="EMBL" id="JACIIX010000008">
    <property type="protein sequence ID" value="MBB6210940.1"/>
    <property type="molecule type" value="Genomic_DNA"/>
</dbReference>
<organism evidence="2 3">
    <name type="scientific">Novispirillum itersonii</name>
    <name type="common">Aquaspirillum itersonii</name>
    <dbReference type="NCBI Taxonomy" id="189"/>
    <lineage>
        <taxon>Bacteria</taxon>
        <taxon>Pseudomonadati</taxon>
        <taxon>Pseudomonadota</taxon>
        <taxon>Alphaproteobacteria</taxon>
        <taxon>Rhodospirillales</taxon>
        <taxon>Novispirillaceae</taxon>
        <taxon>Novispirillum</taxon>
    </lineage>
</organism>
<evidence type="ECO:0000256" key="1">
    <source>
        <dbReference type="SAM" id="Phobius"/>
    </source>
</evidence>
<gene>
    <name evidence="2" type="ORF">FHS48_002370</name>
</gene>
<name>A0A7W9ZGD8_NOVIT</name>
<sequence>MPLLTVLLLGALALAMPLSISLSVVMLSLLPSHGLMSIGIPALIFGGILTLHLHYQSHYRDGIRRTCEEQA</sequence>
<evidence type="ECO:0000313" key="3">
    <source>
        <dbReference type="Proteomes" id="UP000544872"/>
    </source>
</evidence>